<dbReference type="Gramene" id="PHT65464">
    <property type="protein sequence ID" value="PHT65464"/>
    <property type="gene ID" value="T459_29889"/>
</dbReference>
<protein>
    <submittedName>
        <fullName evidence="2">Protein translation factor SUI1 -like protein</fullName>
    </submittedName>
</protein>
<keyword evidence="3" id="KW-1185">Reference proteome</keyword>
<evidence type="ECO:0000313" key="3">
    <source>
        <dbReference type="Proteomes" id="UP000222542"/>
    </source>
</evidence>
<organism evidence="2 3">
    <name type="scientific">Capsicum annuum</name>
    <name type="common">Capsicum pepper</name>
    <dbReference type="NCBI Taxonomy" id="4072"/>
    <lineage>
        <taxon>Eukaryota</taxon>
        <taxon>Viridiplantae</taxon>
        <taxon>Streptophyta</taxon>
        <taxon>Embryophyta</taxon>
        <taxon>Tracheophyta</taxon>
        <taxon>Spermatophyta</taxon>
        <taxon>Magnoliopsida</taxon>
        <taxon>eudicotyledons</taxon>
        <taxon>Gunneridae</taxon>
        <taxon>Pentapetalae</taxon>
        <taxon>asterids</taxon>
        <taxon>lamiids</taxon>
        <taxon>Solanales</taxon>
        <taxon>Solanaceae</taxon>
        <taxon>Solanoideae</taxon>
        <taxon>Capsiceae</taxon>
        <taxon>Capsicum</taxon>
    </lineage>
</organism>
<dbReference type="Gene3D" id="3.30.780.10">
    <property type="entry name" value="SUI1-like domain"/>
    <property type="match status" value="1"/>
</dbReference>
<sequence>MYVSLVNFFCTINKDLKKEFCCNGNVVQDNGLGEVIQLQGDQRKNVSHFLVIGGVVKKD</sequence>
<dbReference type="STRING" id="4072.A0A2G2Y6U9"/>
<accession>A0A2G2Y6U9</accession>
<name>A0A2G2Y6U9_CAPAN</name>
<feature type="domain" description="SUI1" evidence="1">
    <location>
        <begin position="12"/>
        <end position="54"/>
    </location>
</feature>
<reference evidence="2 3" key="2">
    <citation type="journal article" date="2017" name="Genome Biol.">
        <title>New reference genome sequences of hot pepper reveal the massive evolution of plant disease-resistance genes by retroduplication.</title>
        <authorList>
            <person name="Kim S."/>
            <person name="Park J."/>
            <person name="Yeom S.I."/>
            <person name="Kim Y.M."/>
            <person name="Seo E."/>
            <person name="Kim K.T."/>
            <person name="Kim M.S."/>
            <person name="Lee J.M."/>
            <person name="Cheong K."/>
            <person name="Shin H.S."/>
            <person name="Kim S.B."/>
            <person name="Han K."/>
            <person name="Lee J."/>
            <person name="Park M."/>
            <person name="Lee H.A."/>
            <person name="Lee H.Y."/>
            <person name="Lee Y."/>
            <person name="Oh S."/>
            <person name="Lee J.H."/>
            <person name="Choi E."/>
            <person name="Choi E."/>
            <person name="Lee S.E."/>
            <person name="Jeon J."/>
            <person name="Kim H."/>
            <person name="Choi G."/>
            <person name="Song H."/>
            <person name="Lee J."/>
            <person name="Lee S.C."/>
            <person name="Kwon J.K."/>
            <person name="Lee H.Y."/>
            <person name="Koo N."/>
            <person name="Hong Y."/>
            <person name="Kim R.W."/>
            <person name="Kang W.H."/>
            <person name="Huh J.H."/>
            <person name="Kang B.C."/>
            <person name="Yang T.J."/>
            <person name="Lee Y.H."/>
            <person name="Bennetzen J.L."/>
            <person name="Choi D."/>
        </authorList>
    </citation>
    <scope>NUCLEOTIDE SEQUENCE [LARGE SCALE GENOMIC DNA]</scope>
    <source>
        <strain evidence="3">cv. CM334</strain>
    </source>
</reference>
<dbReference type="EMBL" id="AYRZ02000012">
    <property type="protein sequence ID" value="PHT65464.1"/>
    <property type="molecule type" value="Genomic_DNA"/>
</dbReference>
<dbReference type="AlphaFoldDB" id="A0A2G2Y6U9"/>
<dbReference type="Pfam" id="PF01253">
    <property type="entry name" value="SUI1"/>
    <property type="match status" value="1"/>
</dbReference>
<dbReference type="InterPro" id="IPR036877">
    <property type="entry name" value="SUI1_dom_sf"/>
</dbReference>
<gene>
    <name evidence="2" type="ORF">T459_29889</name>
</gene>
<evidence type="ECO:0000313" key="2">
    <source>
        <dbReference type="EMBL" id="PHT65464.1"/>
    </source>
</evidence>
<proteinExistence type="predicted"/>
<dbReference type="GO" id="GO:0003743">
    <property type="term" value="F:translation initiation factor activity"/>
    <property type="evidence" value="ECO:0007669"/>
    <property type="project" value="InterPro"/>
</dbReference>
<dbReference type="GO" id="GO:0003723">
    <property type="term" value="F:RNA binding"/>
    <property type="evidence" value="ECO:0000318"/>
    <property type="project" value="GO_Central"/>
</dbReference>
<evidence type="ECO:0000259" key="1">
    <source>
        <dbReference type="PROSITE" id="PS50296"/>
    </source>
</evidence>
<dbReference type="PROSITE" id="PS50296">
    <property type="entry name" value="SUI1"/>
    <property type="match status" value="1"/>
</dbReference>
<dbReference type="InterPro" id="IPR001950">
    <property type="entry name" value="SUI1"/>
</dbReference>
<dbReference type="PANTHER" id="PTHR10388">
    <property type="entry name" value="EUKARYOTIC TRANSLATION INITIATION FACTOR SUI1"/>
    <property type="match status" value="1"/>
</dbReference>
<dbReference type="Proteomes" id="UP000222542">
    <property type="component" value="Unassembled WGS sequence"/>
</dbReference>
<reference evidence="2 3" key="1">
    <citation type="journal article" date="2014" name="Nat. Genet.">
        <title>Genome sequence of the hot pepper provides insights into the evolution of pungency in Capsicum species.</title>
        <authorList>
            <person name="Kim S."/>
            <person name="Park M."/>
            <person name="Yeom S.I."/>
            <person name="Kim Y.M."/>
            <person name="Lee J.M."/>
            <person name="Lee H.A."/>
            <person name="Seo E."/>
            <person name="Choi J."/>
            <person name="Cheong K."/>
            <person name="Kim K.T."/>
            <person name="Jung K."/>
            <person name="Lee G.W."/>
            <person name="Oh S.K."/>
            <person name="Bae C."/>
            <person name="Kim S.B."/>
            <person name="Lee H.Y."/>
            <person name="Kim S.Y."/>
            <person name="Kim M.S."/>
            <person name="Kang B.C."/>
            <person name="Jo Y.D."/>
            <person name="Yang H.B."/>
            <person name="Jeong H.J."/>
            <person name="Kang W.H."/>
            <person name="Kwon J.K."/>
            <person name="Shin C."/>
            <person name="Lim J.Y."/>
            <person name="Park J.H."/>
            <person name="Huh J.H."/>
            <person name="Kim J.S."/>
            <person name="Kim B.D."/>
            <person name="Cohen O."/>
            <person name="Paran I."/>
            <person name="Suh M.C."/>
            <person name="Lee S.B."/>
            <person name="Kim Y.K."/>
            <person name="Shin Y."/>
            <person name="Noh S.J."/>
            <person name="Park J."/>
            <person name="Seo Y.S."/>
            <person name="Kwon S.Y."/>
            <person name="Kim H.A."/>
            <person name="Park J.M."/>
            <person name="Kim H.J."/>
            <person name="Choi S.B."/>
            <person name="Bosland P.W."/>
            <person name="Reeves G."/>
            <person name="Jo S.H."/>
            <person name="Lee B.W."/>
            <person name="Cho H.T."/>
            <person name="Choi H.S."/>
            <person name="Lee M.S."/>
            <person name="Yu Y."/>
            <person name="Do Choi Y."/>
            <person name="Park B.S."/>
            <person name="van Deynze A."/>
            <person name="Ashrafi H."/>
            <person name="Hill T."/>
            <person name="Kim W.T."/>
            <person name="Pai H.S."/>
            <person name="Ahn H.K."/>
            <person name="Yeam I."/>
            <person name="Giovannoni J.J."/>
            <person name="Rose J.K."/>
            <person name="Sorensen I."/>
            <person name="Lee S.J."/>
            <person name="Kim R.W."/>
            <person name="Choi I.Y."/>
            <person name="Choi B.S."/>
            <person name="Lim J.S."/>
            <person name="Lee Y.H."/>
            <person name="Choi D."/>
        </authorList>
    </citation>
    <scope>NUCLEOTIDE SEQUENCE [LARGE SCALE GENOMIC DNA]</scope>
    <source>
        <strain evidence="3">cv. CM334</strain>
    </source>
</reference>
<comment type="caution">
    <text evidence="2">The sequence shown here is derived from an EMBL/GenBank/DDBJ whole genome shotgun (WGS) entry which is preliminary data.</text>
</comment>
<dbReference type="SUPFAM" id="SSF55159">
    <property type="entry name" value="eIF1-like"/>
    <property type="match status" value="1"/>
</dbReference>